<dbReference type="EMBL" id="QKYT01000429">
    <property type="protein sequence ID" value="RIA85377.1"/>
    <property type="molecule type" value="Genomic_DNA"/>
</dbReference>
<evidence type="ECO:0000313" key="1">
    <source>
        <dbReference type="EMBL" id="RIA85377.1"/>
    </source>
</evidence>
<dbReference type="Proteomes" id="UP000265703">
    <property type="component" value="Unassembled WGS sequence"/>
</dbReference>
<dbReference type="InterPro" id="IPR032675">
    <property type="entry name" value="LRR_dom_sf"/>
</dbReference>
<gene>
    <name evidence="1" type="ORF">C1645_879330</name>
</gene>
<dbReference type="AlphaFoldDB" id="A0A397SN50"/>
<reference evidence="1 2" key="1">
    <citation type="submission" date="2018-06" db="EMBL/GenBank/DDBJ databases">
        <title>Comparative genomics reveals the genomic features of Rhizophagus irregularis, R. cerebriforme, R. diaphanum and Gigaspora rosea, and their symbiotic lifestyle signature.</title>
        <authorList>
            <person name="Morin E."/>
            <person name="San Clemente H."/>
            <person name="Chen E.C.H."/>
            <person name="De La Providencia I."/>
            <person name="Hainaut M."/>
            <person name="Kuo A."/>
            <person name="Kohler A."/>
            <person name="Murat C."/>
            <person name="Tang N."/>
            <person name="Roy S."/>
            <person name="Loubradou J."/>
            <person name="Henrissat B."/>
            <person name="Grigoriev I.V."/>
            <person name="Corradi N."/>
            <person name="Roux C."/>
            <person name="Martin F.M."/>
        </authorList>
    </citation>
    <scope>NUCLEOTIDE SEQUENCE [LARGE SCALE GENOMIC DNA]</scope>
    <source>
        <strain evidence="1 2">DAOM 227022</strain>
    </source>
</reference>
<comment type="caution">
    <text evidence="1">The sequence shown here is derived from an EMBL/GenBank/DDBJ whole genome shotgun (WGS) entry which is preliminary data.</text>
</comment>
<dbReference type="SUPFAM" id="SSF52047">
    <property type="entry name" value="RNI-like"/>
    <property type="match status" value="1"/>
</dbReference>
<sequence length="615" mass="70651">MIPFLPSDCLREIFKHMQGISGSQREERKSLLSCLLVNRLWCETAVEILWRNPWRLGNFYTDDNYWISLSKTIFLCLSKEQKEVIKKNGINLKPSITKQQPLFNYISNIQCLSNEHIVKVVKTLTNENNLTIVLWNYNANIIENELWKLFMSNCSSVKYLELPSTSIFHFLGANNCLATLSEFECSTYSSSKLFLDLAQVCRNIKKMIINPCGDDNEGLETLISLQNNLQQVRLCSIEGDICQKIGKALETQSKSLTSIIFEFSICIPVSTLCNLTELKTLNIFVKDIDSDLEELICATLPKLESLEILNSAYQPLDLYTSLIQTTLGFLRKIHFRTTPHPSEGEIQPYIQSIINYCPNIEDITLWYIEEIYDDLEQLLSSCKSIKYISLEALSTFSNLEETWWGDDDDNDDDDNQENIDLDWTLACDAAPIFDLFIEKFPRNLVQLNLSGSWRFNALELETFLKLWKGRNPLFLRLMCDFDMGDEYFNILNDFQSNGTIKVSPSSDRNYTCKVCVARSIKFVADEARVGSDDLKDYENFPGNLATILARDREVVAVSLKPYTNECVVQITKNGIWHKDNIIKGYVKSISKDAPIDISEVWKMEEAKSLFDVVMK</sequence>
<dbReference type="OrthoDB" id="2312264at2759"/>
<accession>A0A397SN50</accession>
<keyword evidence="2" id="KW-1185">Reference proteome</keyword>
<name>A0A397SN50_9GLOM</name>
<evidence type="ECO:0008006" key="3">
    <source>
        <dbReference type="Google" id="ProtNLM"/>
    </source>
</evidence>
<evidence type="ECO:0000313" key="2">
    <source>
        <dbReference type="Proteomes" id="UP000265703"/>
    </source>
</evidence>
<proteinExistence type="predicted"/>
<dbReference type="Gene3D" id="3.80.10.10">
    <property type="entry name" value="Ribonuclease Inhibitor"/>
    <property type="match status" value="1"/>
</dbReference>
<protein>
    <recommendedName>
        <fullName evidence="3">F-box domain-containing protein</fullName>
    </recommendedName>
</protein>
<organism evidence="1 2">
    <name type="scientific">Glomus cerebriforme</name>
    <dbReference type="NCBI Taxonomy" id="658196"/>
    <lineage>
        <taxon>Eukaryota</taxon>
        <taxon>Fungi</taxon>
        <taxon>Fungi incertae sedis</taxon>
        <taxon>Mucoromycota</taxon>
        <taxon>Glomeromycotina</taxon>
        <taxon>Glomeromycetes</taxon>
        <taxon>Glomerales</taxon>
        <taxon>Glomeraceae</taxon>
        <taxon>Glomus</taxon>
    </lineage>
</organism>